<sequence>MDGITAIPSNETYISSQSVTDILPQKDVNIKVYKRRLWMLCLFSFLSMLCGMLFPLYVSMANVTMCFYDVSMEAVNWTETYAHINGWLRKIQVFPSVLDSKAFSISYRRVNL</sequence>
<feature type="transmembrane region" description="Helical" evidence="1">
    <location>
        <begin position="37"/>
        <end position="58"/>
    </location>
</feature>
<gene>
    <name evidence="2" type="primary">C09D4.1</name>
    <name evidence="2" type="ORF">CDAR_382771</name>
</gene>
<keyword evidence="1" id="KW-1133">Transmembrane helix</keyword>
<evidence type="ECO:0000256" key="1">
    <source>
        <dbReference type="SAM" id="Phobius"/>
    </source>
</evidence>
<organism evidence="2 3">
    <name type="scientific">Caerostris darwini</name>
    <dbReference type="NCBI Taxonomy" id="1538125"/>
    <lineage>
        <taxon>Eukaryota</taxon>
        <taxon>Metazoa</taxon>
        <taxon>Ecdysozoa</taxon>
        <taxon>Arthropoda</taxon>
        <taxon>Chelicerata</taxon>
        <taxon>Arachnida</taxon>
        <taxon>Araneae</taxon>
        <taxon>Araneomorphae</taxon>
        <taxon>Entelegynae</taxon>
        <taxon>Araneoidea</taxon>
        <taxon>Araneidae</taxon>
        <taxon>Caerostris</taxon>
    </lineage>
</organism>
<comment type="caution">
    <text evidence="2">The sequence shown here is derived from an EMBL/GenBank/DDBJ whole genome shotgun (WGS) entry which is preliminary data.</text>
</comment>
<dbReference type="EMBL" id="BPLQ01008879">
    <property type="protein sequence ID" value="GIY40068.1"/>
    <property type="molecule type" value="Genomic_DNA"/>
</dbReference>
<evidence type="ECO:0000313" key="3">
    <source>
        <dbReference type="Proteomes" id="UP001054837"/>
    </source>
</evidence>
<keyword evidence="1" id="KW-0812">Transmembrane</keyword>
<proteinExistence type="predicted"/>
<evidence type="ECO:0000313" key="2">
    <source>
        <dbReference type="EMBL" id="GIY40068.1"/>
    </source>
</evidence>
<accession>A0AAV4T7Z6</accession>
<protein>
    <submittedName>
        <fullName evidence="2">MFS-type transporter C09D4.1</fullName>
    </submittedName>
</protein>
<dbReference type="Proteomes" id="UP001054837">
    <property type="component" value="Unassembled WGS sequence"/>
</dbReference>
<keyword evidence="3" id="KW-1185">Reference proteome</keyword>
<name>A0AAV4T7Z6_9ARAC</name>
<keyword evidence="1" id="KW-0472">Membrane</keyword>
<reference evidence="2 3" key="1">
    <citation type="submission" date="2021-06" db="EMBL/GenBank/DDBJ databases">
        <title>Caerostris darwini draft genome.</title>
        <authorList>
            <person name="Kono N."/>
            <person name="Arakawa K."/>
        </authorList>
    </citation>
    <scope>NUCLEOTIDE SEQUENCE [LARGE SCALE GENOMIC DNA]</scope>
</reference>
<dbReference type="AlphaFoldDB" id="A0AAV4T7Z6"/>